<protein>
    <submittedName>
        <fullName evidence="1">Uncharacterized protein</fullName>
    </submittedName>
</protein>
<reference evidence="1 2" key="1">
    <citation type="submission" date="2023-12" db="EMBL/GenBank/DDBJ databases">
        <title>Sinomonas terricola sp. nov, isolated from litchi orchard soil in Guangdong, PR China.</title>
        <authorList>
            <person name="Jiaxin W."/>
            <person name="Yang Z."/>
            <person name="Honghui Z."/>
        </authorList>
    </citation>
    <scope>NUCLEOTIDE SEQUENCE [LARGE SCALE GENOMIC DNA]</scope>
    <source>
        <strain evidence="1 2">JGH33</strain>
    </source>
</reference>
<name>A0ABU5TAQ2_9MICC</name>
<dbReference type="RefSeq" id="WP_323280654.1">
    <property type="nucleotide sequence ID" value="NZ_JAYGGQ010000017.1"/>
</dbReference>
<evidence type="ECO:0000313" key="1">
    <source>
        <dbReference type="EMBL" id="MEA5456753.1"/>
    </source>
</evidence>
<keyword evidence="2" id="KW-1185">Reference proteome</keyword>
<gene>
    <name evidence="1" type="ORF">SPF06_18675</name>
</gene>
<dbReference type="EMBL" id="JAYGGQ010000017">
    <property type="protein sequence ID" value="MEA5456753.1"/>
    <property type="molecule type" value="Genomic_DNA"/>
</dbReference>
<comment type="caution">
    <text evidence="1">The sequence shown here is derived from an EMBL/GenBank/DDBJ whole genome shotgun (WGS) entry which is preliminary data.</text>
</comment>
<accession>A0ABU5TAQ2</accession>
<proteinExistence type="predicted"/>
<dbReference type="Proteomes" id="UP001304769">
    <property type="component" value="Unassembled WGS sequence"/>
</dbReference>
<sequence>MQDLLCPVQDGEAQAFWAVFELGPGQEGGATEQHRDGLVLVSERKSMLEVRSRGAVDRGRGADECFRRV</sequence>
<evidence type="ECO:0000313" key="2">
    <source>
        <dbReference type="Proteomes" id="UP001304769"/>
    </source>
</evidence>
<organism evidence="1 2">
    <name type="scientific">Sinomonas terricola</name>
    <dbReference type="NCBI Taxonomy" id="3110330"/>
    <lineage>
        <taxon>Bacteria</taxon>
        <taxon>Bacillati</taxon>
        <taxon>Actinomycetota</taxon>
        <taxon>Actinomycetes</taxon>
        <taxon>Micrococcales</taxon>
        <taxon>Micrococcaceae</taxon>
        <taxon>Sinomonas</taxon>
    </lineage>
</organism>